<dbReference type="Pfam" id="PF01169">
    <property type="entry name" value="GDT1"/>
    <property type="match status" value="2"/>
</dbReference>
<feature type="transmembrane region" description="Helical" evidence="6">
    <location>
        <begin position="35"/>
        <end position="54"/>
    </location>
</feature>
<dbReference type="GO" id="GO:0016020">
    <property type="term" value="C:membrane"/>
    <property type="evidence" value="ECO:0007669"/>
    <property type="project" value="UniProtKB-SubCell"/>
</dbReference>
<evidence type="ECO:0000313" key="7">
    <source>
        <dbReference type="EMBL" id="MZP43343.1"/>
    </source>
</evidence>
<feature type="transmembrane region" description="Helical" evidence="6">
    <location>
        <begin position="95"/>
        <end position="113"/>
    </location>
</feature>
<evidence type="ECO:0000256" key="6">
    <source>
        <dbReference type="RuleBase" id="RU365102"/>
    </source>
</evidence>
<evidence type="ECO:0000256" key="5">
    <source>
        <dbReference type="ARBA" id="ARBA00023136"/>
    </source>
</evidence>
<evidence type="ECO:0000256" key="3">
    <source>
        <dbReference type="ARBA" id="ARBA00022692"/>
    </source>
</evidence>
<evidence type="ECO:0000256" key="1">
    <source>
        <dbReference type="ARBA" id="ARBA00004141"/>
    </source>
</evidence>
<dbReference type="Proteomes" id="UP000471031">
    <property type="component" value="Unassembled WGS sequence"/>
</dbReference>
<name>A0A845LIS8_HELGE</name>
<dbReference type="RefSeq" id="WP_161261907.1">
    <property type="nucleotide sequence ID" value="NZ_JAFBDC010000013.1"/>
</dbReference>
<protein>
    <recommendedName>
        <fullName evidence="6">GDT1 family protein</fullName>
    </recommendedName>
</protein>
<dbReference type="EMBL" id="WXEX01000007">
    <property type="protein sequence ID" value="MZP43343.1"/>
    <property type="molecule type" value="Genomic_DNA"/>
</dbReference>
<sequence length="220" mass="23677">MEAFWASAILVVLAEMGDKTQLLGMAFATRYKATTVMAGVLVATLLNHFLAVALGDYLTAFVPMETIQLAAAISFVFFGLWTVRGDELEGEDKKVYFGPFMTVMIAFFMAEMGDKTQLASVALAAKYHNLIPVWMGTTTGMMISNGIGILIGVVLGKKIPEQVVKYASAAIFIFFGYAGIIATVQDRMMLYGVLAGVTAITAIALYVLTRGGRNRPSSSV</sequence>
<organism evidence="7 8">
    <name type="scientific">Heliomicrobium gestii</name>
    <name type="common">Heliobacterium gestii</name>
    <dbReference type="NCBI Taxonomy" id="2699"/>
    <lineage>
        <taxon>Bacteria</taxon>
        <taxon>Bacillati</taxon>
        <taxon>Bacillota</taxon>
        <taxon>Clostridia</taxon>
        <taxon>Eubacteriales</taxon>
        <taxon>Heliobacteriaceae</taxon>
        <taxon>Heliomicrobium</taxon>
    </lineage>
</organism>
<proteinExistence type="inferred from homology"/>
<dbReference type="PANTHER" id="PTHR12608:SF1">
    <property type="entry name" value="TRANSMEMBRANE PROTEIN 165"/>
    <property type="match status" value="1"/>
</dbReference>
<dbReference type="PANTHER" id="PTHR12608">
    <property type="entry name" value="TRANSMEMBRANE PROTEIN HTP-1 RELATED"/>
    <property type="match status" value="1"/>
</dbReference>
<gene>
    <name evidence="7" type="ORF">GTO89_09855</name>
</gene>
<keyword evidence="8" id="KW-1185">Reference proteome</keyword>
<comment type="subcellular location">
    <subcellularLocation>
        <location evidence="1 6">Membrane</location>
        <topology evidence="1 6">Multi-pass membrane protein</topology>
    </subcellularLocation>
</comment>
<feature type="transmembrane region" description="Helical" evidence="6">
    <location>
        <begin position="163"/>
        <end position="182"/>
    </location>
</feature>
<keyword evidence="5 6" id="KW-0472">Membrane</keyword>
<feature type="transmembrane region" description="Helical" evidence="6">
    <location>
        <begin position="188"/>
        <end position="208"/>
    </location>
</feature>
<dbReference type="AlphaFoldDB" id="A0A845LIS8"/>
<dbReference type="GO" id="GO:0046873">
    <property type="term" value="F:metal ion transmembrane transporter activity"/>
    <property type="evidence" value="ECO:0007669"/>
    <property type="project" value="InterPro"/>
</dbReference>
<keyword evidence="3 6" id="KW-0812">Transmembrane</keyword>
<dbReference type="InterPro" id="IPR001727">
    <property type="entry name" value="GDT1-like"/>
</dbReference>
<comment type="similarity">
    <text evidence="2 6">Belongs to the GDT1 family.</text>
</comment>
<dbReference type="OrthoDB" id="9801356at2"/>
<feature type="transmembrane region" description="Helical" evidence="6">
    <location>
        <begin position="66"/>
        <end position="83"/>
    </location>
</feature>
<feature type="transmembrane region" description="Helical" evidence="6">
    <location>
        <begin position="133"/>
        <end position="156"/>
    </location>
</feature>
<evidence type="ECO:0000313" key="8">
    <source>
        <dbReference type="Proteomes" id="UP000471031"/>
    </source>
</evidence>
<evidence type="ECO:0000256" key="2">
    <source>
        <dbReference type="ARBA" id="ARBA00009190"/>
    </source>
</evidence>
<accession>A0A845LIS8</accession>
<reference evidence="7 8" key="1">
    <citation type="submission" date="2020-01" db="EMBL/GenBank/DDBJ databases">
        <title>Whole genome sequence of Heliobacterium gestii DSM 11169.</title>
        <authorList>
            <person name="Kyndt J.A."/>
            <person name="Meyer T.E."/>
        </authorList>
    </citation>
    <scope>NUCLEOTIDE SEQUENCE [LARGE SCALE GENOMIC DNA]</scope>
    <source>
        <strain evidence="7 8">DSM 11169</strain>
    </source>
</reference>
<comment type="caution">
    <text evidence="7">The sequence shown here is derived from an EMBL/GenBank/DDBJ whole genome shotgun (WGS) entry which is preliminary data.</text>
</comment>
<keyword evidence="4 6" id="KW-1133">Transmembrane helix</keyword>
<evidence type="ECO:0000256" key="4">
    <source>
        <dbReference type="ARBA" id="ARBA00022989"/>
    </source>
</evidence>